<evidence type="ECO:0000256" key="5">
    <source>
        <dbReference type="ARBA" id="ARBA00022989"/>
    </source>
</evidence>
<dbReference type="STRING" id="10228.B3S1A4"/>
<sequence>MLLADISGIKYSKRNTLTLNYLCYIYANKIISVNRYLIIIGIFYAVPVFQLVMTYQRFVAQPGNDGLCYYNFLCSYRLGIFMAFNNFISNIGYVLLGILLIIVTLANVVSNFLSLLNIRRQEYGVPQRFGVFIAIGVSLIMEGILSACYHICPNKTNFQFDTSYMYITAILIMVQIHNVRHPDLIVSEHMIFLCFAVIICLAVIGVLFKSFTLWVVFTVIYIVTISFISVLVYYYGQWRKCKIINREMEIICFLDLLVFLLLVNALNWGLALFGLIREPDNFGSFFLAIFMSNLMMYLAYYIAEKIYHKEKILWLSILLSIIATVLWVFSIYFFRQNVAKRQATPARSRELNRECAFLDFYDYHDIWHMLSAGALFVSFLLLLSLDDDLVTIRRDEIIVF</sequence>
<evidence type="ECO:0000256" key="6">
    <source>
        <dbReference type="ARBA" id="ARBA00023136"/>
    </source>
</evidence>
<dbReference type="Proteomes" id="UP000009022">
    <property type="component" value="Unassembled WGS sequence"/>
</dbReference>
<dbReference type="GO" id="GO:0005764">
    <property type="term" value="C:lysosome"/>
    <property type="evidence" value="ECO:0000318"/>
    <property type="project" value="GO_Central"/>
</dbReference>
<dbReference type="AlphaFoldDB" id="B3S1A4"/>
<accession>B3S1A4</accession>
<protein>
    <submittedName>
        <fullName evidence="9">Uncharacterized protein</fullName>
    </submittedName>
</protein>
<keyword evidence="4" id="KW-0732">Signal</keyword>
<feature type="transmembrane region" description="Helical" evidence="8">
    <location>
        <begin position="163"/>
        <end position="179"/>
    </location>
</feature>
<feature type="transmembrane region" description="Helical" evidence="8">
    <location>
        <begin position="94"/>
        <end position="117"/>
    </location>
</feature>
<dbReference type="PANTHER" id="PTHR12185:SF14">
    <property type="entry name" value="CHOLESTEROL UPTAKE PROTEIN 1"/>
    <property type="match status" value="1"/>
</dbReference>
<evidence type="ECO:0000256" key="1">
    <source>
        <dbReference type="ARBA" id="ARBA00004141"/>
    </source>
</evidence>
<dbReference type="PANTHER" id="PTHR12185">
    <property type="entry name" value="SID1 TRANSMEMBRANE FAMILY MEMEBER"/>
    <property type="match status" value="1"/>
</dbReference>
<dbReference type="RefSeq" id="XP_002114118.1">
    <property type="nucleotide sequence ID" value="XM_002114082.1"/>
</dbReference>
<dbReference type="GeneID" id="6755331"/>
<dbReference type="HOGENOM" id="CLU_059625_0_0_1"/>
<dbReference type="InterPro" id="IPR025958">
    <property type="entry name" value="SID1_TM_fam"/>
</dbReference>
<name>B3S1A4_TRIAD</name>
<feature type="transmembrane region" description="Helical" evidence="8">
    <location>
        <begin position="282"/>
        <end position="300"/>
    </location>
</feature>
<dbReference type="OrthoDB" id="416618at2759"/>
<evidence type="ECO:0000256" key="7">
    <source>
        <dbReference type="ARBA" id="ARBA00023180"/>
    </source>
</evidence>
<evidence type="ECO:0000256" key="4">
    <source>
        <dbReference type="ARBA" id="ARBA00022729"/>
    </source>
</evidence>
<dbReference type="KEGG" id="tad:TRIADDRAFT_27563"/>
<evidence type="ECO:0000313" key="9">
    <source>
        <dbReference type="EMBL" id="EDV23208.1"/>
    </source>
</evidence>
<dbReference type="eggNOG" id="ENOG502QUXZ">
    <property type="taxonomic scope" value="Eukaryota"/>
</dbReference>
<evidence type="ECO:0000256" key="2">
    <source>
        <dbReference type="ARBA" id="ARBA00006618"/>
    </source>
</evidence>
<comment type="similarity">
    <text evidence="2">Belongs to the SID1 family.</text>
</comment>
<evidence type="ECO:0000256" key="8">
    <source>
        <dbReference type="SAM" id="Phobius"/>
    </source>
</evidence>
<dbReference type="GO" id="GO:0050658">
    <property type="term" value="P:RNA transport"/>
    <property type="evidence" value="ECO:0000318"/>
    <property type="project" value="GO_Central"/>
</dbReference>
<dbReference type="PhylomeDB" id="B3S1A4"/>
<keyword evidence="5 8" id="KW-1133">Transmembrane helix</keyword>
<dbReference type="GO" id="GO:0005886">
    <property type="term" value="C:plasma membrane"/>
    <property type="evidence" value="ECO:0000318"/>
    <property type="project" value="GO_Central"/>
</dbReference>
<feature type="transmembrane region" description="Helical" evidence="8">
    <location>
        <begin position="191"/>
        <end position="208"/>
    </location>
</feature>
<organism evidence="9 10">
    <name type="scientific">Trichoplax adhaerens</name>
    <name type="common">Trichoplax reptans</name>
    <dbReference type="NCBI Taxonomy" id="10228"/>
    <lineage>
        <taxon>Eukaryota</taxon>
        <taxon>Metazoa</taxon>
        <taxon>Placozoa</taxon>
        <taxon>Uniplacotomia</taxon>
        <taxon>Trichoplacea</taxon>
        <taxon>Trichoplacidae</taxon>
        <taxon>Trichoplax</taxon>
    </lineage>
</organism>
<evidence type="ECO:0000256" key="3">
    <source>
        <dbReference type="ARBA" id="ARBA00022692"/>
    </source>
</evidence>
<feature type="transmembrane region" description="Helical" evidence="8">
    <location>
        <begin position="214"/>
        <end position="235"/>
    </location>
</feature>
<dbReference type="GO" id="GO:0003725">
    <property type="term" value="F:double-stranded RNA binding"/>
    <property type="evidence" value="ECO:0000318"/>
    <property type="project" value="GO_Central"/>
</dbReference>
<feature type="transmembrane region" description="Helical" evidence="8">
    <location>
        <begin position="129"/>
        <end position="151"/>
    </location>
</feature>
<gene>
    <name evidence="9" type="ORF">TRIADDRAFT_27563</name>
</gene>
<feature type="transmembrane region" description="Helical" evidence="8">
    <location>
        <begin position="366"/>
        <end position="385"/>
    </location>
</feature>
<reference evidence="9 10" key="1">
    <citation type="journal article" date="2008" name="Nature">
        <title>The Trichoplax genome and the nature of placozoans.</title>
        <authorList>
            <person name="Srivastava M."/>
            <person name="Begovic E."/>
            <person name="Chapman J."/>
            <person name="Putnam N.H."/>
            <person name="Hellsten U."/>
            <person name="Kawashima T."/>
            <person name="Kuo A."/>
            <person name="Mitros T."/>
            <person name="Salamov A."/>
            <person name="Carpenter M.L."/>
            <person name="Signorovitch A.Y."/>
            <person name="Moreno M.A."/>
            <person name="Kamm K."/>
            <person name="Grimwood J."/>
            <person name="Schmutz J."/>
            <person name="Shapiro H."/>
            <person name="Grigoriev I.V."/>
            <person name="Buss L.W."/>
            <person name="Schierwater B."/>
            <person name="Dellaporta S.L."/>
            <person name="Rokhsar D.S."/>
        </authorList>
    </citation>
    <scope>NUCLEOTIDE SEQUENCE [LARGE SCALE GENOMIC DNA]</scope>
    <source>
        <strain evidence="9 10">Grell-BS-1999</strain>
    </source>
</reference>
<dbReference type="GO" id="GO:0051033">
    <property type="term" value="F:RNA transmembrane transporter activity"/>
    <property type="evidence" value="ECO:0000318"/>
    <property type="project" value="GO_Central"/>
</dbReference>
<feature type="transmembrane region" description="Helical" evidence="8">
    <location>
        <begin position="36"/>
        <end position="55"/>
    </location>
</feature>
<keyword evidence="7" id="KW-0325">Glycoprotein</keyword>
<dbReference type="InParanoid" id="B3S1A4"/>
<dbReference type="Pfam" id="PF13965">
    <property type="entry name" value="SID-1_RNA_chan"/>
    <property type="match status" value="1"/>
</dbReference>
<feature type="transmembrane region" description="Helical" evidence="8">
    <location>
        <begin position="256"/>
        <end position="276"/>
    </location>
</feature>
<dbReference type="EMBL" id="DS985247">
    <property type="protein sequence ID" value="EDV23208.1"/>
    <property type="molecule type" value="Genomic_DNA"/>
</dbReference>
<keyword evidence="6 8" id="KW-0472">Membrane</keyword>
<comment type="subcellular location">
    <subcellularLocation>
        <location evidence="1">Membrane</location>
        <topology evidence="1">Multi-pass membrane protein</topology>
    </subcellularLocation>
</comment>
<evidence type="ECO:0000313" key="10">
    <source>
        <dbReference type="Proteomes" id="UP000009022"/>
    </source>
</evidence>
<dbReference type="OMA" id="RECGTIS"/>
<feature type="transmembrane region" description="Helical" evidence="8">
    <location>
        <begin position="312"/>
        <end position="334"/>
    </location>
</feature>
<keyword evidence="10" id="KW-1185">Reference proteome</keyword>
<keyword evidence="3 8" id="KW-0812">Transmembrane</keyword>
<dbReference type="CTD" id="6755331"/>
<proteinExistence type="inferred from homology"/>